<sequence>MSSLNHSDEFSWVLNAMNEVLDGSDLLAPEPLAQPSSSTTSLASLATLSSSGSLTPHAFAARLDLLSREFRSAVSGRLILQPPIRSPVSTVDQYRRLFPVWGSLLEPMATLTTAILYYTRDADTRLLGAFHNSALVRGVSDEAFIAIIQAYRDVRDRGLLEPDGANHPGLFEQQWSKDLYLCIKDNFAYFEDQTQLGHWHPVIMNSYRHHMHTGPNSIVQRMETLRLRFPTLVKKYPFLSGVNASEAGVTVNLVCVRHGMKELKTGCLRSRDWGIYDVQRLSKVKVYLAGFNNFMLAFNKEAHDFHNNAEPLLPTASAFYPQVVASPDSDSDF</sequence>
<evidence type="ECO:0000313" key="2">
    <source>
        <dbReference type="Proteomes" id="UP000054166"/>
    </source>
</evidence>
<protein>
    <submittedName>
        <fullName evidence="1">Uncharacterized protein</fullName>
    </submittedName>
</protein>
<dbReference type="HOGENOM" id="CLU_834492_0_0_1"/>
<proteinExistence type="predicted"/>
<accession>A0A0C3AE50</accession>
<dbReference type="Proteomes" id="UP000054166">
    <property type="component" value="Unassembled WGS sequence"/>
</dbReference>
<organism evidence="1 2">
    <name type="scientific">Piloderma croceum (strain F 1598)</name>
    <dbReference type="NCBI Taxonomy" id="765440"/>
    <lineage>
        <taxon>Eukaryota</taxon>
        <taxon>Fungi</taxon>
        <taxon>Dikarya</taxon>
        <taxon>Basidiomycota</taxon>
        <taxon>Agaricomycotina</taxon>
        <taxon>Agaricomycetes</taxon>
        <taxon>Agaricomycetidae</taxon>
        <taxon>Atheliales</taxon>
        <taxon>Atheliaceae</taxon>
        <taxon>Piloderma</taxon>
    </lineage>
</organism>
<dbReference type="AlphaFoldDB" id="A0A0C3AE50"/>
<dbReference type="InParanoid" id="A0A0C3AE50"/>
<gene>
    <name evidence="1" type="ORF">PILCRDRAFT_16470</name>
</gene>
<dbReference type="EMBL" id="KN833167">
    <property type="protein sequence ID" value="KIM72063.1"/>
    <property type="molecule type" value="Genomic_DNA"/>
</dbReference>
<evidence type="ECO:0000313" key="1">
    <source>
        <dbReference type="EMBL" id="KIM72063.1"/>
    </source>
</evidence>
<name>A0A0C3AE50_PILCF</name>
<reference evidence="2" key="2">
    <citation type="submission" date="2015-01" db="EMBL/GenBank/DDBJ databases">
        <title>Evolutionary Origins and Diversification of the Mycorrhizal Mutualists.</title>
        <authorList>
            <consortium name="DOE Joint Genome Institute"/>
            <consortium name="Mycorrhizal Genomics Consortium"/>
            <person name="Kohler A."/>
            <person name="Kuo A."/>
            <person name="Nagy L.G."/>
            <person name="Floudas D."/>
            <person name="Copeland A."/>
            <person name="Barry K.W."/>
            <person name="Cichocki N."/>
            <person name="Veneault-Fourrey C."/>
            <person name="LaButti K."/>
            <person name="Lindquist E.A."/>
            <person name="Lipzen A."/>
            <person name="Lundell T."/>
            <person name="Morin E."/>
            <person name="Murat C."/>
            <person name="Riley R."/>
            <person name="Ohm R."/>
            <person name="Sun H."/>
            <person name="Tunlid A."/>
            <person name="Henrissat B."/>
            <person name="Grigoriev I.V."/>
            <person name="Hibbett D.S."/>
            <person name="Martin F."/>
        </authorList>
    </citation>
    <scope>NUCLEOTIDE SEQUENCE [LARGE SCALE GENOMIC DNA]</scope>
    <source>
        <strain evidence="2">F 1598</strain>
    </source>
</reference>
<reference evidence="1 2" key="1">
    <citation type="submission" date="2014-04" db="EMBL/GenBank/DDBJ databases">
        <authorList>
            <consortium name="DOE Joint Genome Institute"/>
            <person name="Kuo A."/>
            <person name="Tarkka M."/>
            <person name="Buscot F."/>
            <person name="Kohler A."/>
            <person name="Nagy L.G."/>
            <person name="Floudas D."/>
            <person name="Copeland A."/>
            <person name="Barry K.W."/>
            <person name="Cichocki N."/>
            <person name="Veneault-Fourrey C."/>
            <person name="LaButti K."/>
            <person name="Lindquist E.A."/>
            <person name="Lipzen A."/>
            <person name="Lundell T."/>
            <person name="Morin E."/>
            <person name="Murat C."/>
            <person name="Sun H."/>
            <person name="Tunlid A."/>
            <person name="Henrissat B."/>
            <person name="Grigoriev I.V."/>
            <person name="Hibbett D.S."/>
            <person name="Martin F."/>
            <person name="Nordberg H.P."/>
            <person name="Cantor M.N."/>
            <person name="Hua S.X."/>
        </authorList>
    </citation>
    <scope>NUCLEOTIDE SEQUENCE [LARGE SCALE GENOMIC DNA]</scope>
    <source>
        <strain evidence="1 2">F 1598</strain>
    </source>
</reference>
<keyword evidence="2" id="KW-1185">Reference proteome</keyword>